<accession>D4GMR6</accession>
<dbReference type="STRING" id="706191.PANA_1234"/>
<dbReference type="EMBL" id="CP001875">
    <property type="protein sequence ID" value="ADD76401.1"/>
    <property type="molecule type" value="Genomic_DNA"/>
</dbReference>
<dbReference type="Proteomes" id="UP000001702">
    <property type="component" value="Chromosome"/>
</dbReference>
<dbReference type="HOGENOM" id="CLU_1077076_0_0_6"/>
<protein>
    <submittedName>
        <fullName evidence="1">Uncharacterized protein</fullName>
    </submittedName>
</protein>
<organism evidence="1 2">
    <name type="scientific">Pantoea ananatis (strain LMG 20103)</name>
    <dbReference type="NCBI Taxonomy" id="706191"/>
    <lineage>
        <taxon>Bacteria</taxon>
        <taxon>Pseudomonadati</taxon>
        <taxon>Pseudomonadota</taxon>
        <taxon>Gammaproteobacteria</taxon>
        <taxon>Enterobacterales</taxon>
        <taxon>Erwiniaceae</taxon>
        <taxon>Pantoea</taxon>
    </lineage>
</organism>
<gene>
    <name evidence="1" type="ordered locus">PANA_1234</name>
</gene>
<dbReference type="AlphaFoldDB" id="D4GMR6"/>
<reference evidence="1 2" key="1">
    <citation type="journal article" date="2010" name="J. Bacteriol.">
        <title>Genome sequence of Pantoea ananatis LMG20103, the causative agent of Eucalyptus blight and dieback.</title>
        <authorList>
            <person name="De Maayer P."/>
            <person name="Chan W.Y."/>
            <person name="Venter S.N."/>
            <person name="Toth I.K."/>
            <person name="Birch P.R."/>
            <person name="Joubert F."/>
            <person name="Coutinho T.A."/>
        </authorList>
    </citation>
    <scope>NUCLEOTIDE SEQUENCE [LARGE SCALE GENOMIC DNA]</scope>
    <source>
        <strain evidence="1 2">LMG 20103</strain>
    </source>
</reference>
<dbReference type="KEGG" id="pam:PANA_1234"/>
<sequence length="290" mass="32503">MPLILFRHDHRVRHVITAVILRPFTRWQNNFIMRSVFIRHLLQEVADAVQSRTLFIHALNDPPGRIRDMGPAQHLFFGFGIIFPAAATFQVHRAEFPLLQRIVNTAQKAQFLLLVRNGKPVFDDLNTAAGQHFFKFRHATIELLDVSLTAKAHHPFHARPVVPAPVEQHHFPGGGQMSNVTLEIPLGFFAVVRCWQGGNPAGARVKALRDAFDNTAFTGGVAAFEQNDQPMAGAHHPVLKLNQFALQVQQFAKIATTPGLLIIPVRRGLAKTQVVEFHLQFFIVAVVELL</sequence>
<dbReference type="eggNOG" id="ENOG50345DP">
    <property type="taxonomic scope" value="Bacteria"/>
</dbReference>
<proteinExistence type="predicted"/>
<keyword evidence="2" id="KW-1185">Reference proteome</keyword>
<evidence type="ECO:0000313" key="2">
    <source>
        <dbReference type="Proteomes" id="UP000001702"/>
    </source>
</evidence>
<name>D4GMR6_PANAM</name>
<evidence type="ECO:0000313" key="1">
    <source>
        <dbReference type="EMBL" id="ADD76401.1"/>
    </source>
</evidence>